<evidence type="ECO:0000259" key="12">
    <source>
        <dbReference type="Pfam" id="PF00999"/>
    </source>
</evidence>
<reference evidence="13 14" key="1">
    <citation type="submission" date="2019-08" db="EMBL/GenBank/DDBJ databases">
        <title>In-depth cultivation of the pig gut microbiome towards novel bacterial diversity and tailored functional studies.</title>
        <authorList>
            <person name="Wylensek D."/>
            <person name="Hitch T.C.A."/>
            <person name="Clavel T."/>
        </authorList>
    </citation>
    <scope>NUCLEOTIDE SEQUENCE [LARGE SCALE GENOMIC DNA]</scope>
    <source>
        <strain evidence="13 14">RF-GAM-744-WT-7</strain>
    </source>
</reference>
<feature type="region of interest" description="Disordered" evidence="10">
    <location>
        <begin position="483"/>
        <end position="518"/>
    </location>
</feature>
<feature type="domain" description="Cation/H+ exchanger transmembrane" evidence="12">
    <location>
        <begin position="13"/>
        <end position="395"/>
    </location>
</feature>
<evidence type="ECO:0000256" key="6">
    <source>
        <dbReference type="ARBA" id="ARBA00023053"/>
    </source>
</evidence>
<dbReference type="Proteomes" id="UP000442535">
    <property type="component" value="Unassembled WGS sequence"/>
</dbReference>
<dbReference type="EMBL" id="VUMY01000005">
    <property type="protein sequence ID" value="MST49360.1"/>
    <property type="molecule type" value="Genomic_DNA"/>
</dbReference>
<keyword evidence="6" id="KW-0915">Sodium</keyword>
<dbReference type="AlphaFoldDB" id="A0A7K0K2S9"/>
<evidence type="ECO:0000256" key="9">
    <source>
        <dbReference type="ARBA" id="ARBA00023201"/>
    </source>
</evidence>
<dbReference type="RefSeq" id="WP_154543923.1">
    <property type="nucleotide sequence ID" value="NZ_JAQYQY010000003.1"/>
</dbReference>
<gene>
    <name evidence="13" type="ORF">FYJ63_03775</name>
</gene>
<feature type="transmembrane region" description="Helical" evidence="11">
    <location>
        <begin position="54"/>
        <end position="76"/>
    </location>
</feature>
<dbReference type="GO" id="GO:0015386">
    <property type="term" value="F:potassium:proton antiporter activity"/>
    <property type="evidence" value="ECO:0007669"/>
    <property type="project" value="TreeGrafter"/>
</dbReference>
<feature type="transmembrane region" description="Helical" evidence="11">
    <location>
        <begin position="6"/>
        <end position="24"/>
    </location>
</feature>
<dbReference type="GO" id="GO:0005886">
    <property type="term" value="C:plasma membrane"/>
    <property type="evidence" value="ECO:0007669"/>
    <property type="project" value="UniProtKB-SubCell"/>
</dbReference>
<proteinExistence type="predicted"/>
<evidence type="ECO:0000256" key="5">
    <source>
        <dbReference type="ARBA" id="ARBA00022989"/>
    </source>
</evidence>
<keyword evidence="8 11" id="KW-0472">Membrane</keyword>
<evidence type="ECO:0000256" key="1">
    <source>
        <dbReference type="ARBA" id="ARBA00004651"/>
    </source>
</evidence>
<keyword evidence="14" id="KW-1185">Reference proteome</keyword>
<dbReference type="InterPro" id="IPR006153">
    <property type="entry name" value="Cation/H_exchanger_TM"/>
</dbReference>
<feature type="transmembrane region" description="Helical" evidence="11">
    <location>
        <begin position="31"/>
        <end position="48"/>
    </location>
</feature>
<accession>A0A7K0K2S9</accession>
<evidence type="ECO:0000256" key="4">
    <source>
        <dbReference type="ARBA" id="ARBA00022692"/>
    </source>
</evidence>
<dbReference type="Gene3D" id="6.10.140.1330">
    <property type="match status" value="1"/>
</dbReference>
<feature type="transmembrane region" description="Helical" evidence="11">
    <location>
        <begin position="371"/>
        <end position="394"/>
    </location>
</feature>
<dbReference type="PANTHER" id="PTHR10110:SF86">
    <property type="entry name" value="SODIUM_HYDROGEN EXCHANGER 7"/>
    <property type="match status" value="1"/>
</dbReference>
<evidence type="ECO:0000256" key="10">
    <source>
        <dbReference type="SAM" id="MobiDB-lite"/>
    </source>
</evidence>
<comment type="subcellular location">
    <subcellularLocation>
        <location evidence="1">Cell membrane</location>
        <topology evidence="1">Multi-pass membrane protein</topology>
    </subcellularLocation>
</comment>
<keyword evidence="3" id="KW-1003">Cell membrane</keyword>
<feature type="transmembrane region" description="Helical" evidence="11">
    <location>
        <begin position="222"/>
        <end position="244"/>
    </location>
</feature>
<evidence type="ECO:0000256" key="2">
    <source>
        <dbReference type="ARBA" id="ARBA00022448"/>
    </source>
</evidence>
<dbReference type="PANTHER" id="PTHR10110">
    <property type="entry name" value="SODIUM/HYDROGEN EXCHANGER"/>
    <property type="match status" value="1"/>
</dbReference>
<feature type="transmembrane region" description="Helical" evidence="11">
    <location>
        <begin position="300"/>
        <end position="324"/>
    </location>
</feature>
<evidence type="ECO:0000313" key="14">
    <source>
        <dbReference type="Proteomes" id="UP000442535"/>
    </source>
</evidence>
<dbReference type="GO" id="GO:0015385">
    <property type="term" value="F:sodium:proton antiporter activity"/>
    <property type="evidence" value="ECO:0007669"/>
    <property type="project" value="InterPro"/>
</dbReference>
<keyword evidence="2" id="KW-0813">Transport</keyword>
<dbReference type="GO" id="GO:0051453">
    <property type="term" value="P:regulation of intracellular pH"/>
    <property type="evidence" value="ECO:0007669"/>
    <property type="project" value="TreeGrafter"/>
</dbReference>
<evidence type="ECO:0000313" key="13">
    <source>
        <dbReference type="EMBL" id="MST49360.1"/>
    </source>
</evidence>
<evidence type="ECO:0000256" key="8">
    <source>
        <dbReference type="ARBA" id="ARBA00023136"/>
    </source>
</evidence>
<feature type="transmembrane region" description="Helical" evidence="11">
    <location>
        <begin position="336"/>
        <end position="359"/>
    </location>
</feature>
<comment type="caution">
    <text evidence="13">The sequence shown here is derived from an EMBL/GenBank/DDBJ whole genome shotgun (WGS) entry which is preliminary data.</text>
</comment>
<sequence length="632" mass="68454">MTTLVVLVGLLVLTVMCMVIGNRLHLPYPILMLLSALAITFVPGFPQIQIDSHLILPLFLPPLLFVTAQTTSWSVFRNRWRTLLVMALGLTAMSAFLVAGLMWALVPGFTFPLALMVGAMCAPPDPVAVDAVAKPAKIPRRILSILQTEGLFNDAVAIVLFQAAMLAATQGDELGAMIALKFLLGAALAIAIGFAIGALYRLGVRLTDSLGASVAISVVAPFAAYIIAEALGVSGVIAVVVTALETNRRRSAQDGEIRVAQMAFWEVANLMVTGIAFGLMGISLRRIIAESGDNLGQFVFPAVVACVAVVAVRFVVSWLMTMFIEPSRHGSRFREAILLTWCGMRGVATLALALSLPLMTSSGVPLPMRSTIMVVATAVLLVTLVPTGLTLPWLTRFLGTRQNPEEIHAQLGDLVTRMQQAIWQQVRESFPGKRFTPAMREILRSRFITIREELGIEVPAELRDSLTLGFEREADSTGFWKTEQAQRRGKIPQGTLGESFTTSSKRPDGKTSEMPADSSVIAEEETLLRAEVTTLGEAKREVLSTEQALESEAEALGGVLVKPRDPRTTAHPANMPPQPHTYPSVGNLTQMITVAGNAARAELLVAREEREWDPHLVDVVLRKIDLRMLSVG</sequence>
<keyword evidence="4 11" id="KW-0812">Transmembrane</keyword>
<feature type="transmembrane region" description="Helical" evidence="11">
    <location>
        <begin position="180"/>
        <end position="202"/>
    </location>
</feature>
<evidence type="ECO:0000256" key="7">
    <source>
        <dbReference type="ARBA" id="ARBA00023065"/>
    </source>
</evidence>
<name>A0A7K0K2S9_9ACTO</name>
<feature type="transmembrane region" description="Helical" evidence="11">
    <location>
        <begin position="264"/>
        <end position="288"/>
    </location>
</feature>
<protein>
    <submittedName>
        <fullName evidence="13">Sodium:proton antiporter</fullName>
    </submittedName>
</protein>
<evidence type="ECO:0000256" key="3">
    <source>
        <dbReference type="ARBA" id="ARBA00022475"/>
    </source>
</evidence>
<dbReference type="InterPro" id="IPR018422">
    <property type="entry name" value="Cation/H_exchanger_CPA1"/>
</dbReference>
<organism evidence="13 14">
    <name type="scientific">Mobiluncus porci</name>
    <dbReference type="NCBI Taxonomy" id="2652278"/>
    <lineage>
        <taxon>Bacteria</taxon>
        <taxon>Bacillati</taxon>
        <taxon>Actinomycetota</taxon>
        <taxon>Actinomycetes</taxon>
        <taxon>Actinomycetales</taxon>
        <taxon>Actinomycetaceae</taxon>
        <taxon>Mobiluncus</taxon>
    </lineage>
</organism>
<feature type="transmembrane region" description="Helical" evidence="11">
    <location>
        <begin position="83"/>
        <end position="106"/>
    </location>
</feature>
<evidence type="ECO:0000256" key="11">
    <source>
        <dbReference type="SAM" id="Phobius"/>
    </source>
</evidence>
<feature type="transmembrane region" description="Helical" evidence="11">
    <location>
        <begin position="150"/>
        <end position="168"/>
    </location>
</feature>
<keyword evidence="9" id="KW-0739">Sodium transport</keyword>
<dbReference type="Pfam" id="PF00999">
    <property type="entry name" value="Na_H_Exchanger"/>
    <property type="match status" value="1"/>
</dbReference>
<keyword evidence="7" id="KW-0406">Ion transport</keyword>
<dbReference type="GO" id="GO:0098719">
    <property type="term" value="P:sodium ion import across plasma membrane"/>
    <property type="evidence" value="ECO:0007669"/>
    <property type="project" value="TreeGrafter"/>
</dbReference>
<keyword evidence="5 11" id="KW-1133">Transmembrane helix</keyword>